<accession>A0A6N3YYF7</accession>
<proteinExistence type="predicted"/>
<dbReference type="SUPFAM" id="SSF46689">
    <property type="entry name" value="Homeodomain-like"/>
    <property type="match status" value="2"/>
</dbReference>
<dbReference type="InterPro" id="IPR018060">
    <property type="entry name" value="HTH_AraC"/>
</dbReference>
<keyword evidence="3" id="KW-0804">Transcription</keyword>
<dbReference type="SMART" id="SM00342">
    <property type="entry name" value="HTH_ARAC"/>
    <property type="match status" value="1"/>
</dbReference>
<gene>
    <name evidence="5" type="ORF">GNP77_17440</name>
</gene>
<dbReference type="InterPro" id="IPR009057">
    <property type="entry name" value="Homeodomain-like_sf"/>
</dbReference>
<feature type="domain" description="HTH araC/xylS-type" evidence="4">
    <location>
        <begin position="182"/>
        <end position="280"/>
    </location>
</feature>
<dbReference type="Proteomes" id="UP000435323">
    <property type="component" value="Unassembled WGS sequence"/>
</dbReference>
<dbReference type="PROSITE" id="PS00041">
    <property type="entry name" value="HTH_ARAC_FAMILY_1"/>
    <property type="match status" value="1"/>
</dbReference>
<dbReference type="GO" id="GO:0043565">
    <property type="term" value="F:sequence-specific DNA binding"/>
    <property type="evidence" value="ECO:0007669"/>
    <property type="project" value="InterPro"/>
</dbReference>
<evidence type="ECO:0000313" key="5">
    <source>
        <dbReference type="EMBL" id="MUK47142.1"/>
    </source>
</evidence>
<keyword evidence="1" id="KW-0805">Transcription regulation</keyword>
<sequence>MKANLERVPIRIGSSWRYKKIDGVEKNCHWHFHNEYELVLFRKNNAKGIVGHFERVIEKNTLWLIPPKMPHAIELLEDKELQCESHIIWLPKEWVENMIFSCTELRRMGELFKRSSNGLCFSTSTAEKVYQLIEKLFKDSILDDLGYLIQILGCLCSDKETRPLQLFSKQEASDKEGKEKIDLVCQYIDDNYQNSITLLNVAEHLCTSESTIHRLFQSHFGESFSQYLKKLRLNHAANLLTHSRLPIGIVAEQVGYRNQTNFNRLFKDYKQLTPNQYRKKFSSL</sequence>
<dbReference type="EMBL" id="WOBO01000020">
    <property type="protein sequence ID" value="MUK47142.1"/>
    <property type="molecule type" value="Genomic_DNA"/>
</dbReference>
<dbReference type="PANTHER" id="PTHR43280">
    <property type="entry name" value="ARAC-FAMILY TRANSCRIPTIONAL REGULATOR"/>
    <property type="match status" value="1"/>
</dbReference>
<dbReference type="PANTHER" id="PTHR43280:SF27">
    <property type="entry name" value="TRANSCRIPTIONAL REGULATOR MTLR"/>
    <property type="match status" value="1"/>
</dbReference>
<dbReference type="Pfam" id="PF12833">
    <property type="entry name" value="HTH_18"/>
    <property type="match status" value="1"/>
</dbReference>
<dbReference type="AlphaFoldDB" id="A0A6N3YYF7"/>
<evidence type="ECO:0000256" key="3">
    <source>
        <dbReference type="ARBA" id="ARBA00023163"/>
    </source>
</evidence>
<evidence type="ECO:0000256" key="1">
    <source>
        <dbReference type="ARBA" id="ARBA00023015"/>
    </source>
</evidence>
<dbReference type="SUPFAM" id="SSF51215">
    <property type="entry name" value="Regulatory protein AraC"/>
    <property type="match status" value="1"/>
</dbReference>
<organism evidence="5 6">
    <name type="scientific">Aliivibrio fischeri</name>
    <name type="common">Vibrio fischeri</name>
    <dbReference type="NCBI Taxonomy" id="668"/>
    <lineage>
        <taxon>Bacteria</taxon>
        <taxon>Pseudomonadati</taxon>
        <taxon>Pseudomonadota</taxon>
        <taxon>Gammaproteobacteria</taxon>
        <taxon>Vibrionales</taxon>
        <taxon>Vibrionaceae</taxon>
        <taxon>Aliivibrio</taxon>
    </lineage>
</organism>
<evidence type="ECO:0000256" key="2">
    <source>
        <dbReference type="ARBA" id="ARBA00023125"/>
    </source>
</evidence>
<dbReference type="InterPro" id="IPR018062">
    <property type="entry name" value="HTH_AraC-typ_CS"/>
</dbReference>
<evidence type="ECO:0000313" key="6">
    <source>
        <dbReference type="Proteomes" id="UP000435323"/>
    </source>
</evidence>
<dbReference type="RefSeq" id="WP_063655617.1">
    <property type="nucleotide sequence ID" value="NZ_LTZF01000021.1"/>
</dbReference>
<evidence type="ECO:0000259" key="4">
    <source>
        <dbReference type="PROSITE" id="PS01124"/>
    </source>
</evidence>
<reference evidence="5 6" key="1">
    <citation type="submission" date="2019-11" db="EMBL/GenBank/DDBJ databases">
        <title>Using colonization assays and comparative genomics to discover symbiosis behaviors and factors in Vibrio fischeri.</title>
        <authorList>
            <person name="Bongrand C."/>
            <person name="Moriano-Gutierrez S."/>
            <person name="Arevalo P."/>
            <person name="Mcfall-Ngai M."/>
            <person name="Visick K."/>
            <person name="Polz M.F."/>
            <person name="Ruby E.G."/>
        </authorList>
    </citation>
    <scope>NUCLEOTIDE SEQUENCE [LARGE SCALE GENOMIC DNA]</scope>
    <source>
        <strain evidence="6">emors.3.2</strain>
    </source>
</reference>
<dbReference type="InterPro" id="IPR037923">
    <property type="entry name" value="HTH-like"/>
</dbReference>
<dbReference type="Gene3D" id="1.10.10.60">
    <property type="entry name" value="Homeodomain-like"/>
    <property type="match status" value="2"/>
</dbReference>
<name>A0A6N3YYF7_ALIFS</name>
<dbReference type="GO" id="GO:0003700">
    <property type="term" value="F:DNA-binding transcription factor activity"/>
    <property type="evidence" value="ECO:0007669"/>
    <property type="project" value="InterPro"/>
</dbReference>
<keyword evidence="2" id="KW-0238">DNA-binding</keyword>
<dbReference type="PROSITE" id="PS01124">
    <property type="entry name" value="HTH_ARAC_FAMILY_2"/>
    <property type="match status" value="1"/>
</dbReference>
<protein>
    <submittedName>
        <fullName evidence="5">Helix-turn-helix domain-containing protein</fullName>
    </submittedName>
</protein>
<comment type="caution">
    <text evidence="5">The sequence shown here is derived from an EMBL/GenBank/DDBJ whole genome shotgun (WGS) entry which is preliminary data.</text>
</comment>